<accession>A0A5E4N321</accession>
<reference evidence="2 3" key="1">
    <citation type="submission" date="2019-08" db="EMBL/GenBank/DDBJ databases">
        <authorList>
            <person name="Alioto T."/>
            <person name="Alioto T."/>
            <person name="Gomez Garrido J."/>
        </authorList>
    </citation>
    <scope>NUCLEOTIDE SEQUENCE [LARGE SCALE GENOMIC DNA]</scope>
</reference>
<keyword evidence="1" id="KW-0732">Signal</keyword>
<name>A0A5E4N321_9HEMI</name>
<dbReference type="EMBL" id="CABPRJ010001546">
    <property type="protein sequence ID" value="VVC39005.1"/>
    <property type="molecule type" value="Genomic_DNA"/>
</dbReference>
<evidence type="ECO:0000256" key="1">
    <source>
        <dbReference type="SAM" id="SignalP"/>
    </source>
</evidence>
<feature type="signal peptide" evidence="1">
    <location>
        <begin position="1"/>
        <end position="17"/>
    </location>
</feature>
<keyword evidence="3" id="KW-1185">Reference proteome</keyword>
<evidence type="ECO:0000313" key="3">
    <source>
        <dbReference type="Proteomes" id="UP000325440"/>
    </source>
</evidence>
<protein>
    <recommendedName>
        <fullName evidence="4">Secreted protein</fullName>
    </recommendedName>
</protein>
<evidence type="ECO:0000313" key="2">
    <source>
        <dbReference type="EMBL" id="VVC39005.1"/>
    </source>
</evidence>
<proteinExistence type="predicted"/>
<evidence type="ECO:0008006" key="4">
    <source>
        <dbReference type="Google" id="ProtNLM"/>
    </source>
</evidence>
<gene>
    <name evidence="2" type="ORF">CINCED_3A016563</name>
</gene>
<dbReference type="Proteomes" id="UP000325440">
    <property type="component" value="Unassembled WGS sequence"/>
</dbReference>
<feature type="chain" id="PRO_5023015855" description="Secreted protein" evidence="1">
    <location>
        <begin position="18"/>
        <end position="98"/>
    </location>
</feature>
<sequence>MNIQLALVFWTTTSILAHRVNSELDPCHSDMISMVKIKAAGLQRQYFWICCEYWIPTKRLLKRTVSSPNRCSGHVTLVQPVGPMGGLQRRRNHRVNSE</sequence>
<dbReference type="AlphaFoldDB" id="A0A5E4N321"/>
<organism evidence="2 3">
    <name type="scientific">Cinara cedri</name>
    <dbReference type="NCBI Taxonomy" id="506608"/>
    <lineage>
        <taxon>Eukaryota</taxon>
        <taxon>Metazoa</taxon>
        <taxon>Ecdysozoa</taxon>
        <taxon>Arthropoda</taxon>
        <taxon>Hexapoda</taxon>
        <taxon>Insecta</taxon>
        <taxon>Pterygota</taxon>
        <taxon>Neoptera</taxon>
        <taxon>Paraneoptera</taxon>
        <taxon>Hemiptera</taxon>
        <taxon>Sternorrhyncha</taxon>
        <taxon>Aphidomorpha</taxon>
        <taxon>Aphidoidea</taxon>
        <taxon>Aphididae</taxon>
        <taxon>Lachninae</taxon>
        <taxon>Cinara</taxon>
    </lineage>
</organism>